<feature type="transmembrane region" description="Helical" evidence="6">
    <location>
        <begin position="335"/>
        <end position="359"/>
    </location>
</feature>
<evidence type="ECO:0000256" key="2">
    <source>
        <dbReference type="ARBA" id="ARBA00022692"/>
    </source>
</evidence>
<evidence type="ECO:0000313" key="8">
    <source>
        <dbReference type="EMBL" id="SPR02109.1"/>
    </source>
</evidence>
<evidence type="ECO:0000256" key="3">
    <source>
        <dbReference type="ARBA" id="ARBA00022989"/>
    </source>
</evidence>
<dbReference type="Proteomes" id="UP000039324">
    <property type="component" value="Unassembled WGS sequence"/>
</dbReference>
<feature type="transmembrane region" description="Helical" evidence="6">
    <location>
        <begin position="86"/>
        <end position="104"/>
    </location>
</feature>
<feature type="compositionally biased region" description="Basic and acidic residues" evidence="5">
    <location>
        <begin position="162"/>
        <end position="179"/>
    </location>
</feature>
<dbReference type="OrthoDB" id="262547at2759"/>
<accession>A0A0G4IWU1</accession>
<geneLocation type="mitochondrion" evidence="8"/>
<keyword evidence="9" id="KW-1185">Reference proteome</keyword>
<sequence>MHSSPAHVNVCTLYTRDLLYHLEITGSAHCTIFVQASSSYSNVENSSFAMSEQSKVLVALAVSFGAATATTVGALAAMFVKRENKLILAGSMSVSAGVLTYVSLMDVMTAAKGAFEQVSWIGPGYGPLLASTIFFFIGIGVVALLDKLTHRLQPDGVPGHGTDLHPHQHDESDRDVESSIDVKDAVDNESSSGEHVSVRPKLQQKKLRVAMVVTAIAVAVHNFPEGVASFIATRRDPKVGLPVAFAIAVHNIPEGLCVAMPIFFATGNRAKAIAVAAGTGALEFIGALFACILPNALFSDFFFGAIFAGTAGMMMFVSFVELLPVARLNDPENKVMTKCIFMGMFVMAISLVLLAAAGID</sequence>
<reference evidence="7 9" key="1">
    <citation type="submission" date="2015-02" db="EMBL/GenBank/DDBJ databases">
        <authorList>
            <person name="Chooi Y.-H."/>
        </authorList>
    </citation>
    <scope>NUCLEOTIDE SEQUENCE [LARGE SCALE GENOMIC DNA]</scope>
    <source>
        <strain evidence="7">E3</strain>
    </source>
</reference>
<reference evidence="8 10" key="2">
    <citation type="submission" date="2018-03" db="EMBL/GenBank/DDBJ databases">
        <authorList>
            <person name="Fogelqvist J."/>
        </authorList>
    </citation>
    <scope>NUCLEOTIDE SEQUENCE [LARGE SCALE GENOMIC DNA]</scope>
</reference>
<keyword evidence="2 6" id="KW-0812">Transmembrane</keyword>
<feature type="transmembrane region" description="Helical" evidence="6">
    <location>
        <begin position="56"/>
        <end position="79"/>
    </location>
</feature>
<dbReference type="GO" id="GO:0016020">
    <property type="term" value="C:membrane"/>
    <property type="evidence" value="ECO:0007669"/>
    <property type="project" value="UniProtKB-SubCell"/>
</dbReference>
<dbReference type="GO" id="GO:0005385">
    <property type="term" value="F:zinc ion transmembrane transporter activity"/>
    <property type="evidence" value="ECO:0007669"/>
    <property type="project" value="TreeGrafter"/>
</dbReference>
<dbReference type="EMBL" id="OVEO01000020">
    <property type="protein sequence ID" value="SPR02109.1"/>
    <property type="molecule type" value="Genomic_DNA"/>
</dbReference>
<evidence type="ECO:0000256" key="1">
    <source>
        <dbReference type="ARBA" id="ARBA00004141"/>
    </source>
</evidence>
<feature type="transmembrane region" description="Helical" evidence="6">
    <location>
        <begin position="272"/>
        <end position="295"/>
    </location>
</feature>
<evidence type="ECO:0000313" key="7">
    <source>
        <dbReference type="EMBL" id="CEO99798.1"/>
    </source>
</evidence>
<evidence type="ECO:0000313" key="10">
    <source>
        <dbReference type="Proteomes" id="UP000290189"/>
    </source>
</evidence>
<dbReference type="Pfam" id="PF02535">
    <property type="entry name" value="Zip"/>
    <property type="match status" value="1"/>
</dbReference>
<evidence type="ECO:0008006" key="11">
    <source>
        <dbReference type="Google" id="ProtNLM"/>
    </source>
</evidence>
<name>A0A0G4IWU1_PLABS</name>
<dbReference type="PANTHER" id="PTHR11040:SF205">
    <property type="entry name" value="ZINC TRANSPORTER ZUPT"/>
    <property type="match status" value="1"/>
</dbReference>
<feature type="transmembrane region" description="Helical" evidence="6">
    <location>
        <begin position="124"/>
        <end position="145"/>
    </location>
</feature>
<evidence type="ECO:0000256" key="6">
    <source>
        <dbReference type="SAM" id="Phobius"/>
    </source>
</evidence>
<evidence type="ECO:0000256" key="4">
    <source>
        <dbReference type="ARBA" id="ARBA00023136"/>
    </source>
</evidence>
<feature type="transmembrane region" description="Helical" evidence="6">
    <location>
        <begin position="243"/>
        <end position="265"/>
    </location>
</feature>
<dbReference type="Proteomes" id="UP000290189">
    <property type="component" value="Unassembled WGS sequence"/>
</dbReference>
<keyword evidence="4 6" id="KW-0472">Membrane</keyword>
<evidence type="ECO:0000313" key="9">
    <source>
        <dbReference type="Proteomes" id="UP000039324"/>
    </source>
</evidence>
<keyword evidence="3 6" id="KW-1133">Transmembrane helix</keyword>
<dbReference type="OMA" id="AGIMVFM"/>
<feature type="transmembrane region" description="Helical" evidence="6">
    <location>
        <begin position="301"/>
        <end position="323"/>
    </location>
</feature>
<feature type="transmembrane region" description="Helical" evidence="6">
    <location>
        <begin position="207"/>
        <end position="223"/>
    </location>
</feature>
<dbReference type="EMBL" id="CDSF01000094">
    <property type="protein sequence ID" value="CEO99798.1"/>
    <property type="molecule type" value="Genomic_DNA"/>
</dbReference>
<proteinExistence type="predicted"/>
<evidence type="ECO:0000256" key="5">
    <source>
        <dbReference type="SAM" id="MobiDB-lite"/>
    </source>
</evidence>
<protein>
    <recommendedName>
        <fullName evidence="11">Zinc transporter ZupT</fullName>
    </recommendedName>
</protein>
<comment type="subcellular location">
    <subcellularLocation>
        <location evidence="1">Membrane</location>
        <topology evidence="1">Multi-pass membrane protein</topology>
    </subcellularLocation>
</comment>
<dbReference type="PANTHER" id="PTHR11040">
    <property type="entry name" value="ZINC/IRON TRANSPORTER"/>
    <property type="match status" value="1"/>
</dbReference>
<dbReference type="AlphaFoldDB" id="A0A0G4IWU1"/>
<feature type="region of interest" description="Disordered" evidence="5">
    <location>
        <begin position="156"/>
        <end position="179"/>
    </location>
</feature>
<gene>
    <name evidence="7" type="ORF">PBRA_007532</name>
    <name evidence="8" type="ORF">PLBR_LOCUS9324</name>
</gene>
<dbReference type="InterPro" id="IPR003689">
    <property type="entry name" value="ZIP"/>
</dbReference>
<keyword evidence="8" id="KW-0496">Mitochondrion</keyword>
<organism evidence="7 9">
    <name type="scientific">Plasmodiophora brassicae</name>
    <name type="common">Clubroot disease agent</name>
    <dbReference type="NCBI Taxonomy" id="37360"/>
    <lineage>
        <taxon>Eukaryota</taxon>
        <taxon>Sar</taxon>
        <taxon>Rhizaria</taxon>
        <taxon>Endomyxa</taxon>
        <taxon>Phytomyxea</taxon>
        <taxon>Plasmodiophorida</taxon>
        <taxon>Plasmodiophoridae</taxon>
        <taxon>Plasmodiophora</taxon>
    </lineage>
</organism>